<gene>
    <name evidence="1" type="ORF">ACFQJ9_13675</name>
</gene>
<dbReference type="PROSITE" id="PS51318">
    <property type="entry name" value="TAT"/>
    <property type="match status" value="1"/>
</dbReference>
<accession>A0ABD5Z5L2</accession>
<reference evidence="1 2" key="1">
    <citation type="journal article" date="2019" name="Int. J. Syst. Evol. Microbiol.">
        <title>The Global Catalogue of Microorganisms (GCM) 10K type strain sequencing project: providing services to taxonomists for standard genome sequencing and annotation.</title>
        <authorList>
            <consortium name="The Broad Institute Genomics Platform"/>
            <consortium name="The Broad Institute Genome Sequencing Center for Infectious Disease"/>
            <person name="Wu L."/>
            <person name="Ma J."/>
        </authorList>
    </citation>
    <scope>NUCLEOTIDE SEQUENCE [LARGE SCALE GENOMIC DNA]</scope>
    <source>
        <strain evidence="1 2">XZGYJ-43</strain>
    </source>
</reference>
<dbReference type="InterPro" id="IPR006311">
    <property type="entry name" value="TAT_signal"/>
</dbReference>
<dbReference type="RefSeq" id="WP_279527229.1">
    <property type="nucleotide sequence ID" value="NZ_CP122312.1"/>
</dbReference>
<sequence>MNRSRREVLAGLGAVAAVGAGVGWLRTSDLRPYSPNSTVSADRPTNERVVEAANRLLVLDHRADITVEVLRDGSGETPYRAEHHRFLHQPSRRRTWLYYTTHRIPAGAPGATLGTFQALQHRHEVTAQGGPPASYVVYLSDGVHALDRHAPVPEGPNDRPRLSDSALAGVDDVYIDFHSRLLSIPPHVHEHRAAWTEVGHDDETVTFGLTDLDAYAQVPPLPDVVSLDDGCRIEVTFDRETGLLRRIVEERAATRLTNYDADESAREERQYRYRIETEFGDYGDATAPPPERGLGLEIDDRLRGTWADVVRY</sequence>
<name>A0ABD5Z5L2_9EURY</name>
<keyword evidence="2" id="KW-1185">Reference proteome</keyword>
<evidence type="ECO:0000313" key="2">
    <source>
        <dbReference type="Proteomes" id="UP001596447"/>
    </source>
</evidence>
<proteinExistence type="predicted"/>
<comment type="caution">
    <text evidence="1">The sequence shown here is derived from an EMBL/GenBank/DDBJ whole genome shotgun (WGS) entry which is preliminary data.</text>
</comment>
<evidence type="ECO:0000313" key="1">
    <source>
        <dbReference type="EMBL" id="MFC7200449.1"/>
    </source>
</evidence>
<dbReference type="AlphaFoldDB" id="A0ABD5Z5L2"/>
<dbReference type="EMBL" id="JBHTAR010000011">
    <property type="protein sequence ID" value="MFC7200449.1"/>
    <property type="molecule type" value="Genomic_DNA"/>
</dbReference>
<dbReference type="Proteomes" id="UP001596447">
    <property type="component" value="Unassembled WGS sequence"/>
</dbReference>
<protein>
    <submittedName>
        <fullName evidence="1">Uncharacterized protein</fullName>
    </submittedName>
</protein>
<organism evidence="1 2">
    <name type="scientific">Halospeciosus flavus</name>
    <dbReference type="NCBI Taxonomy" id="3032283"/>
    <lineage>
        <taxon>Archaea</taxon>
        <taxon>Methanobacteriati</taxon>
        <taxon>Methanobacteriota</taxon>
        <taxon>Stenosarchaea group</taxon>
        <taxon>Halobacteria</taxon>
        <taxon>Halobacteriales</taxon>
        <taxon>Halobacteriaceae</taxon>
        <taxon>Halospeciosus</taxon>
    </lineage>
</organism>